<reference evidence="1" key="1">
    <citation type="submission" date="2022-08" db="EMBL/GenBank/DDBJ databases">
        <title>Whole genome sequencing of non-tuberculosis mycobacteria type-strains.</title>
        <authorList>
            <person name="Igarashi Y."/>
            <person name="Osugi A."/>
            <person name="Mitarai S."/>
        </authorList>
    </citation>
    <scope>NUCLEOTIDE SEQUENCE</scope>
    <source>
        <strain evidence="1">JCM 16369</strain>
    </source>
</reference>
<dbReference type="EMBL" id="CP092362">
    <property type="protein sequence ID" value="ULN43178.2"/>
    <property type="molecule type" value="Genomic_DNA"/>
</dbReference>
<protein>
    <recommendedName>
        <fullName evidence="3">Lipoprotein LppJ</fullName>
    </recommendedName>
</protein>
<accession>A0ABY3TSW1</accession>
<proteinExistence type="predicted"/>
<evidence type="ECO:0008006" key="3">
    <source>
        <dbReference type="Google" id="ProtNLM"/>
    </source>
</evidence>
<sequence>MPRKRIPLAVTAMVAAALSGCGIMQSDADRVSNPLTPEQSKAQVMDAAHDIVTTLNINVVEAAFWHASCNDQGDPPFRGQMRIAYPPAASFAASDAEIAQMVQQLRTKGWNADPGFHTHGTALTKGNVTAVFGPQNVSNPNRDIELFGECRDTTTTKDTKGRVERVTLP</sequence>
<evidence type="ECO:0000313" key="1">
    <source>
        <dbReference type="EMBL" id="ULN43178.2"/>
    </source>
</evidence>
<organism evidence="1 2">
    <name type="scientific">Mycolicibacterium crocinum</name>
    <dbReference type="NCBI Taxonomy" id="388459"/>
    <lineage>
        <taxon>Bacteria</taxon>
        <taxon>Bacillati</taxon>
        <taxon>Actinomycetota</taxon>
        <taxon>Actinomycetes</taxon>
        <taxon>Mycobacteriales</taxon>
        <taxon>Mycobacteriaceae</taxon>
        <taxon>Mycolicibacterium</taxon>
    </lineage>
</organism>
<name>A0ABY3TSW1_9MYCO</name>
<gene>
    <name evidence="1" type="ORF">MI149_08980</name>
</gene>
<dbReference type="RefSeq" id="WP_225933655.1">
    <property type="nucleotide sequence ID" value="NZ_CP092362.2"/>
</dbReference>
<dbReference type="Proteomes" id="UP001055337">
    <property type="component" value="Chromosome"/>
</dbReference>
<evidence type="ECO:0000313" key="2">
    <source>
        <dbReference type="Proteomes" id="UP001055337"/>
    </source>
</evidence>
<dbReference type="PROSITE" id="PS51257">
    <property type="entry name" value="PROKAR_LIPOPROTEIN"/>
    <property type="match status" value="1"/>
</dbReference>
<keyword evidence="2" id="KW-1185">Reference proteome</keyword>